<feature type="transmembrane region" description="Helical" evidence="1">
    <location>
        <begin position="52"/>
        <end position="73"/>
    </location>
</feature>
<keyword evidence="1" id="KW-1133">Transmembrane helix</keyword>
<feature type="transmembrane region" description="Helical" evidence="1">
    <location>
        <begin position="270"/>
        <end position="290"/>
    </location>
</feature>
<feature type="transmembrane region" description="Helical" evidence="1">
    <location>
        <begin position="302"/>
        <end position="319"/>
    </location>
</feature>
<feature type="transmembrane region" description="Helical" evidence="1">
    <location>
        <begin position="139"/>
        <end position="159"/>
    </location>
</feature>
<evidence type="ECO:0000313" key="3">
    <source>
        <dbReference type="Proteomes" id="UP000199427"/>
    </source>
</evidence>
<dbReference type="STRING" id="571933.SAMN05216362_11259"/>
<feature type="transmembrane region" description="Helical" evidence="1">
    <location>
        <begin position="25"/>
        <end position="46"/>
    </location>
</feature>
<evidence type="ECO:0000313" key="2">
    <source>
        <dbReference type="EMBL" id="SEQ38662.1"/>
    </source>
</evidence>
<dbReference type="Proteomes" id="UP000199427">
    <property type="component" value="Unassembled WGS sequence"/>
</dbReference>
<organism evidence="2 3">
    <name type="scientific">Piscibacillus halophilus</name>
    <dbReference type="NCBI Taxonomy" id="571933"/>
    <lineage>
        <taxon>Bacteria</taxon>
        <taxon>Bacillati</taxon>
        <taxon>Bacillota</taxon>
        <taxon>Bacilli</taxon>
        <taxon>Bacillales</taxon>
        <taxon>Bacillaceae</taxon>
        <taxon>Piscibacillus</taxon>
    </lineage>
</organism>
<evidence type="ECO:0000256" key="1">
    <source>
        <dbReference type="SAM" id="Phobius"/>
    </source>
</evidence>
<dbReference type="EMBL" id="FOES01000012">
    <property type="protein sequence ID" value="SEQ38662.1"/>
    <property type="molecule type" value="Genomic_DNA"/>
</dbReference>
<feature type="transmembrane region" description="Helical" evidence="1">
    <location>
        <begin position="201"/>
        <end position="221"/>
    </location>
</feature>
<accession>A0A1H9FL67</accession>
<proteinExistence type="predicted"/>
<name>A0A1H9FL67_9BACI</name>
<feature type="transmembrane region" description="Helical" evidence="1">
    <location>
        <begin position="242"/>
        <end position="264"/>
    </location>
</feature>
<feature type="transmembrane region" description="Helical" evidence="1">
    <location>
        <begin position="331"/>
        <end position="351"/>
    </location>
</feature>
<feature type="transmembrane region" description="Helical" evidence="1">
    <location>
        <begin position="171"/>
        <end position="189"/>
    </location>
</feature>
<gene>
    <name evidence="2" type="ORF">SAMN05216362_11259</name>
</gene>
<keyword evidence="3" id="KW-1185">Reference proteome</keyword>
<keyword evidence="1" id="KW-0472">Membrane</keyword>
<feature type="transmembrane region" description="Helical" evidence="1">
    <location>
        <begin position="80"/>
        <end position="102"/>
    </location>
</feature>
<dbReference type="RefSeq" id="WP_091773423.1">
    <property type="nucleotide sequence ID" value="NZ_FOES01000012.1"/>
</dbReference>
<reference evidence="2 3" key="1">
    <citation type="submission" date="2016-10" db="EMBL/GenBank/DDBJ databases">
        <authorList>
            <person name="de Groot N.N."/>
        </authorList>
    </citation>
    <scope>NUCLEOTIDE SEQUENCE [LARGE SCALE GENOMIC DNA]</scope>
    <source>
        <strain evidence="2 3">DSM 21633</strain>
    </source>
</reference>
<dbReference type="OrthoDB" id="8478704at2"/>
<protein>
    <submittedName>
        <fullName evidence="2">Uncharacterized protein</fullName>
    </submittedName>
</protein>
<keyword evidence="1" id="KW-0812">Transmembrane</keyword>
<dbReference type="AlphaFoldDB" id="A0A1H9FL67"/>
<sequence>MKNKNSETLTQVKSEFENGKYKTQFLPVLGLLFFAPFTAEYIIGYLDVTGNFGLMFLYLIFFGPLYGGAALIIREFTRRAGLGWLTITILAFAFGLFQAGIIDHGLFNPAFQDIDYWQDLRDPTYISFLGISAYQAVDFISGHVVWSITVPIVIMEIFFPSQKRDPWLSNVSLTIIIILYLLASAFIFQDQVTMDQFLPSVIQFIVTGIIVIALIIASFIIGKHTMTRNAKPAPKPLFVGTVTLLLLSMHTIIELLAVLLGFSSDFMMEWPGVILRLASLSLLGYLILVWSKQKGWNALHHLALAGGAILTRTWIAFLIQPLGNVSSSDKLIGNTIFLLSAILLILFGTYVTKKTIKVPD</sequence>